<evidence type="ECO:0000256" key="6">
    <source>
        <dbReference type="ARBA" id="ARBA00023295"/>
    </source>
</evidence>
<proteinExistence type="inferred from homology"/>
<evidence type="ECO:0000256" key="2">
    <source>
        <dbReference type="ARBA" id="ARBA00005615"/>
    </source>
</evidence>
<evidence type="ECO:0000313" key="8">
    <source>
        <dbReference type="EMBL" id="KAF7267547.1"/>
    </source>
</evidence>
<evidence type="ECO:0000256" key="1">
    <source>
        <dbReference type="ARBA" id="ARBA00001576"/>
    </source>
</evidence>
<dbReference type="InterPro" id="IPR008928">
    <property type="entry name" value="6-hairpin_glycosidase_sf"/>
</dbReference>
<evidence type="ECO:0000256" key="3">
    <source>
        <dbReference type="ARBA" id="ARBA00012757"/>
    </source>
</evidence>
<keyword evidence="6 7" id="KW-0326">Glycosidase</keyword>
<dbReference type="EC" id="3.2.1.28" evidence="3 7"/>
<evidence type="ECO:0000256" key="5">
    <source>
        <dbReference type="ARBA" id="ARBA00022801"/>
    </source>
</evidence>
<evidence type="ECO:0000256" key="7">
    <source>
        <dbReference type="RuleBase" id="RU361180"/>
    </source>
</evidence>
<dbReference type="OrthoDB" id="3542292at2759"/>
<name>A0A834HV55_RHYFE</name>
<reference evidence="8" key="1">
    <citation type="submission" date="2020-08" db="EMBL/GenBank/DDBJ databases">
        <title>Genome sequencing and assembly of the red palm weevil Rhynchophorus ferrugineus.</title>
        <authorList>
            <person name="Dias G.B."/>
            <person name="Bergman C.M."/>
            <person name="Manee M."/>
        </authorList>
    </citation>
    <scope>NUCLEOTIDE SEQUENCE</scope>
    <source>
        <strain evidence="8">AA-2017</strain>
        <tissue evidence="8">Whole larva</tissue>
    </source>
</reference>
<dbReference type="GO" id="GO:0005993">
    <property type="term" value="P:trehalose catabolic process"/>
    <property type="evidence" value="ECO:0007669"/>
    <property type="project" value="TreeGrafter"/>
</dbReference>
<dbReference type="AlphaFoldDB" id="A0A834HV55"/>
<dbReference type="Proteomes" id="UP000625711">
    <property type="component" value="Unassembled WGS sequence"/>
</dbReference>
<dbReference type="InterPro" id="IPR018232">
    <property type="entry name" value="Glyco_hydro_37_CS"/>
</dbReference>
<evidence type="ECO:0000256" key="4">
    <source>
        <dbReference type="ARBA" id="ARBA00019905"/>
    </source>
</evidence>
<dbReference type="InterPro" id="IPR012341">
    <property type="entry name" value="6hp_glycosidase-like_sf"/>
</dbReference>
<evidence type="ECO:0000313" key="9">
    <source>
        <dbReference type="Proteomes" id="UP000625711"/>
    </source>
</evidence>
<comment type="catalytic activity">
    <reaction evidence="1 7">
        <text>alpha,alpha-trehalose + H2O = alpha-D-glucose + beta-D-glucose</text>
        <dbReference type="Rhea" id="RHEA:32675"/>
        <dbReference type="ChEBI" id="CHEBI:15377"/>
        <dbReference type="ChEBI" id="CHEBI:15903"/>
        <dbReference type="ChEBI" id="CHEBI:16551"/>
        <dbReference type="ChEBI" id="CHEBI:17925"/>
        <dbReference type="EC" id="3.2.1.28"/>
    </reaction>
</comment>
<dbReference type="PROSITE" id="PS00927">
    <property type="entry name" value="TREHALASE_1"/>
    <property type="match status" value="1"/>
</dbReference>
<organism evidence="8 9">
    <name type="scientific">Rhynchophorus ferrugineus</name>
    <name type="common">Red palm weevil</name>
    <name type="synonym">Curculio ferrugineus</name>
    <dbReference type="NCBI Taxonomy" id="354439"/>
    <lineage>
        <taxon>Eukaryota</taxon>
        <taxon>Metazoa</taxon>
        <taxon>Ecdysozoa</taxon>
        <taxon>Arthropoda</taxon>
        <taxon>Hexapoda</taxon>
        <taxon>Insecta</taxon>
        <taxon>Pterygota</taxon>
        <taxon>Neoptera</taxon>
        <taxon>Endopterygota</taxon>
        <taxon>Coleoptera</taxon>
        <taxon>Polyphaga</taxon>
        <taxon>Cucujiformia</taxon>
        <taxon>Curculionidae</taxon>
        <taxon>Dryophthorinae</taxon>
        <taxon>Rhynchophorus</taxon>
    </lineage>
</organism>
<gene>
    <name evidence="8" type="ORF">GWI33_019253</name>
</gene>
<dbReference type="EMBL" id="JAACXV010014410">
    <property type="protein sequence ID" value="KAF7267547.1"/>
    <property type="molecule type" value="Genomic_DNA"/>
</dbReference>
<dbReference type="Pfam" id="PF01204">
    <property type="entry name" value="Trehalase"/>
    <property type="match status" value="1"/>
</dbReference>
<comment type="similarity">
    <text evidence="2 7">Belongs to the glycosyl hydrolase 37 family.</text>
</comment>
<keyword evidence="9" id="KW-1185">Reference proteome</keyword>
<accession>A0A834HV55</accession>
<dbReference type="SUPFAM" id="SSF48208">
    <property type="entry name" value="Six-hairpin glycosidases"/>
    <property type="match status" value="1"/>
</dbReference>
<comment type="caution">
    <text evidence="8">The sequence shown here is derived from an EMBL/GenBank/DDBJ whole genome shotgun (WGS) entry which is preliminary data.</text>
</comment>
<dbReference type="PRINTS" id="PR00744">
    <property type="entry name" value="GLHYDRLASE37"/>
</dbReference>
<dbReference type="Gene3D" id="1.50.10.10">
    <property type="match status" value="1"/>
</dbReference>
<sequence>MVVFKPTKGSDSDNSLTMFSYSVIVALIYHICSVQSKPLGSTLEYLEDVQSCSSEVYCQGRLLDMVQMARIYSDSKTFVDLSQINSEDVTLENFDELMRQTDNNPTREQLQDFLARNFESTAEMDEWTPPDFTTSPELLNRIDDAEVRKFTTDLVAIWPTLGRKVSQSVFDHPDRFSLIGVPNGIIIPGGRFKEFYYWDTYWIIEGLLLSDMKDTARGMIENLLSMVKRYGFVPNGGRVYYLNRSQPPLLTLMASLYMDSTNDQNWLKSNIELLDEELTYWLQNKMVTFEKDGISYTMAHYISESNTPRPESYYEDVNTCNYFTNLDDKRRCYQGLKSGAETGWDFSSRWLFDSTGGSKANLTFIEAQRVIPVDLNAFLYKAFYTLSDYYSTLGDAEKSLKWKNHAKTWINSIQEVLYDSNDGIWYDFDPVLSKPRRVFYPSNFAPLWAEACPPGLKQEYGHRAAKYFARLKIDDFKGGIPTSLDNNGEQWDLPNAWPPLQEIVILGLWKSRDRQARRIARQSGRRWIKANMRGFEEENAMFEKYDAIDIGKYGGGGEYEVQKGFGWTNGVALKVISMFYTRGNDVHDSPIDEAENDVIKSFIDNNI</sequence>
<dbReference type="InterPro" id="IPR001661">
    <property type="entry name" value="Glyco_hydro_37"/>
</dbReference>
<dbReference type="PANTHER" id="PTHR23403:SF1">
    <property type="entry name" value="TREHALASE"/>
    <property type="match status" value="1"/>
</dbReference>
<dbReference type="PROSITE" id="PS00928">
    <property type="entry name" value="TREHALASE_2"/>
    <property type="match status" value="1"/>
</dbReference>
<dbReference type="GO" id="GO:0004555">
    <property type="term" value="F:alpha,alpha-trehalase activity"/>
    <property type="evidence" value="ECO:0007669"/>
    <property type="project" value="UniProtKB-EC"/>
</dbReference>
<protein>
    <recommendedName>
        <fullName evidence="4 7">Trehalase</fullName>
        <ecNumber evidence="3 7">3.2.1.28</ecNumber>
    </recommendedName>
    <alternativeName>
        <fullName evidence="7">Alpha-trehalose glucohydrolase</fullName>
    </alternativeName>
</protein>
<keyword evidence="5 7" id="KW-0378">Hydrolase</keyword>
<dbReference type="PANTHER" id="PTHR23403">
    <property type="entry name" value="TREHALASE"/>
    <property type="match status" value="1"/>
</dbReference>